<dbReference type="EMBL" id="ABWN01000033">
    <property type="protein sequence ID" value="EFF67995.1"/>
    <property type="molecule type" value="Genomic_DNA"/>
</dbReference>
<dbReference type="Proteomes" id="UP000006238">
    <property type="component" value="Unassembled WGS sequence"/>
</dbReference>
<evidence type="ECO:0000256" key="2">
    <source>
        <dbReference type="ARBA" id="ARBA00022795"/>
    </source>
</evidence>
<evidence type="ECO:0000256" key="1">
    <source>
        <dbReference type="ARBA" id="ARBA00010577"/>
    </source>
</evidence>
<dbReference type="STRING" id="45851.BHV86_08955"/>
<dbReference type="Pfam" id="PF03963">
    <property type="entry name" value="FlgD"/>
    <property type="match status" value="1"/>
</dbReference>
<dbReference type="GeneID" id="98917983"/>
<comment type="similarity">
    <text evidence="1">Belongs to the FlgD family.</text>
</comment>
<dbReference type="InterPro" id="IPR005648">
    <property type="entry name" value="FlgD"/>
</dbReference>
<organism evidence="3 4">
    <name type="scientific">Eshraghiella crossota DSM 2876</name>
    <dbReference type="NCBI Taxonomy" id="511680"/>
    <lineage>
        <taxon>Bacteria</taxon>
        <taxon>Bacillati</taxon>
        <taxon>Bacillota</taxon>
        <taxon>Clostridia</taxon>
        <taxon>Lachnospirales</taxon>
        <taxon>Lachnospiraceae</taxon>
        <taxon>Eshraghiella</taxon>
    </lineage>
</organism>
<keyword evidence="4" id="KW-1185">Reference proteome</keyword>
<dbReference type="RefSeq" id="WP_005603736.1">
    <property type="nucleotide sequence ID" value="NZ_GG663524.1"/>
</dbReference>
<dbReference type="AlphaFoldDB" id="D4S1A5"/>
<gene>
    <name evidence="3" type="primary">flgD</name>
    <name evidence="3" type="ORF">BUTYVIB_01875</name>
</gene>
<comment type="caution">
    <text evidence="3">The sequence shown here is derived from an EMBL/GenBank/DDBJ whole genome shotgun (WGS) entry which is preliminary data.</text>
</comment>
<name>D4S1A5_9FIRM</name>
<keyword evidence="3" id="KW-0969">Cilium</keyword>
<protein>
    <submittedName>
        <fullName evidence="3">Flagellar hook capping protein</fullName>
    </submittedName>
</protein>
<dbReference type="eggNOG" id="COG1843">
    <property type="taxonomic scope" value="Bacteria"/>
</dbReference>
<dbReference type="GO" id="GO:0044781">
    <property type="term" value="P:bacterial-type flagellum organization"/>
    <property type="evidence" value="ECO:0007669"/>
    <property type="project" value="UniProtKB-KW"/>
</dbReference>
<evidence type="ECO:0000313" key="3">
    <source>
        <dbReference type="EMBL" id="EFF67995.1"/>
    </source>
</evidence>
<keyword evidence="2" id="KW-1005">Bacterial flagellum biogenesis</keyword>
<reference evidence="3 4" key="1">
    <citation type="submission" date="2010-02" db="EMBL/GenBank/DDBJ databases">
        <authorList>
            <person name="Weinstock G."/>
            <person name="Sodergren E."/>
            <person name="Clifton S."/>
            <person name="Fulton L."/>
            <person name="Fulton B."/>
            <person name="Courtney L."/>
            <person name="Fronick C."/>
            <person name="Harrison M."/>
            <person name="Strong C."/>
            <person name="Farmer C."/>
            <person name="Delahaunty K."/>
            <person name="Markovic C."/>
            <person name="Hall O."/>
            <person name="Minx P."/>
            <person name="Tomlinson C."/>
            <person name="Mitreva M."/>
            <person name="Nelson J."/>
            <person name="Hou S."/>
            <person name="Wollam A."/>
            <person name="Pepin K.H."/>
            <person name="Johnson M."/>
            <person name="Bhonagiri V."/>
            <person name="Zhang X."/>
            <person name="Suruliraj S."/>
            <person name="Warren W."/>
            <person name="Chinwalla A."/>
            <person name="Mardis E.R."/>
            <person name="Wilson R.K."/>
        </authorList>
    </citation>
    <scope>NUCLEOTIDE SEQUENCE [LARGE SCALE GENOMIC DNA]</scope>
    <source>
        <strain evidence="3 4">DSM 2876</strain>
    </source>
</reference>
<dbReference type="HOGENOM" id="CLU_047535_1_2_9"/>
<sequence length="149" mass="16580">MAIVAQVIDGKVVANYTDGKANKKTGSDSLNKDAFLQILAAEMQYQDPLEPSSNTEWVSQMSSFSQIESLQTVSDSISEQGASNLVGKRVILEDTDSAGNKKYITGKVQCTEKINGKIYLSINDNLYDYEKLYSVVDEDYYNEVINKKQ</sequence>
<keyword evidence="3" id="KW-0282">Flagellum</keyword>
<evidence type="ECO:0000313" key="4">
    <source>
        <dbReference type="Proteomes" id="UP000006238"/>
    </source>
</evidence>
<proteinExistence type="inferred from homology"/>
<accession>D4S1A5</accession>
<keyword evidence="3" id="KW-0966">Cell projection</keyword>